<feature type="region of interest" description="Disordered" evidence="5">
    <location>
        <begin position="1"/>
        <end position="30"/>
    </location>
</feature>
<evidence type="ECO:0000256" key="4">
    <source>
        <dbReference type="ARBA" id="ARBA00023242"/>
    </source>
</evidence>
<keyword evidence="7" id="KW-1185">Reference proteome</keyword>
<feature type="compositionally biased region" description="Basic and acidic residues" evidence="5">
    <location>
        <begin position="104"/>
        <end position="116"/>
    </location>
</feature>
<protein>
    <recommendedName>
        <fullName evidence="3">Nucleolar protein 16</fullName>
    </recommendedName>
</protein>
<comment type="subcellular location">
    <subcellularLocation>
        <location evidence="1">Nucleus</location>
        <location evidence="1">Nucleolus</location>
    </subcellularLocation>
</comment>
<feature type="region of interest" description="Disordered" evidence="5">
    <location>
        <begin position="69"/>
        <end position="116"/>
    </location>
</feature>
<dbReference type="EMBL" id="BEYU01000078">
    <property type="protein sequence ID" value="GBG30599.1"/>
    <property type="molecule type" value="Genomic_DNA"/>
</dbReference>
<reference evidence="6 7" key="1">
    <citation type="submission" date="2017-12" db="EMBL/GenBank/DDBJ databases">
        <title>Sequencing, de novo assembly and annotation of complete genome of a new Thraustochytrid species, strain FCC1311.</title>
        <authorList>
            <person name="Sedici K."/>
            <person name="Godart F."/>
            <person name="Aiese Cigliano R."/>
            <person name="Sanseverino W."/>
            <person name="Barakat M."/>
            <person name="Ortet P."/>
            <person name="Marechal E."/>
            <person name="Cagnac O."/>
            <person name="Amato A."/>
        </authorList>
    </citation>
    <scope>NUCLEOTIDE SEQUENCE [LARGE SCALE GENOMIC DNA]</scope>
</reference>
<evidence type="ECO:0000256" key="1">
    <source>
        <dbReference type="ARBA" id="ARBA00004604"/>
    </source>
</evidence>
<evidence type="ECO:0000313" key="6">
    <source>
        <dbReference type="EMBL" id="GBG30599.1"/>
    </source>
</evidence>
<evidence type="ECO:0000256" key="3">
    <source>
        <dbReference type="ARBA" id="ARBA00015522"/>
    </source>
</evidence>
<dbReference type="GO" id="GO:0042273">
    <property type="term" value="P:ribosomal large subunit biogenesis"/>
    <property type="evidence" value="ECO:0007669"/>
    <property type="project" value="TreeGrafter"/>
</dbReference>
<name>A0A2R5GJV0_9STRA</name>
<dbReference type="Pfam" id="PF09420">
    <property type="entry name" value="Nop16"/>
    <property type="match status" value="1"/>
</dbReference>
<dbReference type="OrthoDB" id="285729at2759"/>
<accession>A0A2R5GJV0</accession>
<gene>
    <name evidence="6" type="ORF">FCC1311_068192</name>
</gene>
<dbReference type="Proteomes" id="UP000241890">
    <property type="component" value="Unassembled WGS sequence"/>
</dbReference>
<dbReference type="InterPro" id="IPR019002">
    <property type="entry name" value="Ribosome_biogenesis_Nop16"/>
</dbReference>
<sequence>MPGYGKNLKRKGPKVVRRAKDQRASRIQGNNVVQKAWKKGTLKKNYEKFGLATDANAAVETGAVFTEPAEGARYAKRKREAEKAAKAANETSAKKQKPASATEAKNEKVAADASEPRVADILQKTVDDKGIDQDTALSHRGLTERRRPAHWMSEEDCLFIAPLVDKYGTDYKAMCRDIKLNIYQHPMGHLRRKAQRFVKFRETGLSPV</sequence>
<evidence type="ECO:0000256" key="5">
    <source>
        <dbReference type="SAM" id="MobiDB-lite"/>
    </source>
</evidence>
<dbReference type="PANTHER" id="PTHR13243:SF1">
    <property type="entry name" value="NUCLEOLAR PROTEIN 16"/>
    <property type="match status" value="1"/>
</dbReference>
<evidence type="ECO:0000256" key="2">
    <source>
        <dbReference type="ARBA" id="ARBA00008479"/>
    </source>
</evidence>
<feature type="compositionally biased region" description="Basic residues" evidence="5">
    <location>
        <begin position="7"/>
        <end position="17"/>
    </location>
</feature>
<dbReference type="PANTHER" id="PTHR13243">
    <property type="entry name" value="HSPC111 PROTEIN-RELATED"/>
    <property type="match status" value="1"/>
</dbReference>
<proteinExistence type="inferred from homology"/>
<comment type="caution">
    <text evidence="6">The sequence shown here is derived from an EMBL/GenBank/DDBJ whole genome shotgun (WGS) entry which is preliminary data.</text>
</comment>
<keyword evidence="4" id="KW-0539">Nucleus</keyword>
<comment type="similarity">
    <text evidence="2">Belongs to the NOP16 family.</text>
</comment>
<organism evidence="6 7">
    <name type="scientific">Hondaea fermentalgiana</name>
    <dbReference type="NCBI Taxonomy" id="2315210"/>
    <lineage>
        <taxon>Eukaryota</taxon>
        <taxon>Sar</taxon>
        <taxon>Stramenopiles</taxon>
        <taxon>Bigyra</taxon>
        <taxon>Labyrinthulomycetes</taxon>
        <taxon>Thraustochytrida</taxon>
        <taxon>Thraustochytriidae</taxon>
        <taxon>Hondaea</taxon>
    </lineage>
</organism>
<evidence type="ECO:0000313" key="7">
    <source>
        <dbReference type="Proteomes" id="UP000241890"/>
    </source>
</evidence>
<dbReference type="AlphaFoldDB" id="A0A2R5GJV0"/>
<dbReference type="InParanoid" id="A0A2R5GJV0"/>
<dbReference type="GO" id="GO:0005730">
    <property type="term" value="C:nucleolus"/>
    <property type="evidence" value="ECO:0007669"/>
    <property type="project" value="UniProtKB-SubCell"/>
</dbReference>